<evidence type="ECO:0000313" key="2">
    <source>
        <dbReference type="Proteomes" id="UP001595773"/>
    </source>
</evidence>
<evidence type="ECO:0000313" key="1">
    <source>
        <dbReference type="EMBL" id="MFC4266384.1"/>
    </source>
</evidence>
<keyword evidence="2" id="KW-1185">Reference proteome</keyword>
<organism evidence="1 2">
    <name type="scientific">Arthrobacter cryoconiti</name>
    <dbReference type="NCBI Taxonomy" id="748907"/>
    <lineage>
        <taxon>Bacteria</taxon>
        <taxon>Bacillati</taxon>
        <taxon>Actinomycetota</taxon>
        <taxon>Actinomycetes</taxon>
        <taxon>Micrococcales</taxon>
        <taxon>Micrococcaceae</taxon>
        <taxon>Arthrobacter</taxon>
    </lineage>
</organism>
<accession>A0ABV8R500</accession>
<proteinExistence type="predicted"/>
<name>A0ABV8R500_9MICC</name>
<comment type="caution">
    <text evidence="1">The sequence shown here is derived from an EMBL/GenBank/DDBJ whole genome shotgun (WGS) entry which is preliminary data.</text>
</comment>
<gene>
    <name evidence="1" type="ORF">ACFOW9_12310</name>
</gene>
<dbReference type="Proteomes" id="UP001595773">
    <property type="component" value="Unassembled WGS sequence"/>
</dbReference>
<sequence length="59" mass="6553">MSSLDIEPKQRVREVNANDMLQAVEVQDETLSTATTFQERGLNLNTLAPIGSCAYIKQN</sequence>
<dbReference type="RefSeq" id="WP_230066743.1">
    <property type="nucleotide sequence ID" value="NZ_BAABLL010000008.1"/>
</dbReference>
<dbReference type="EMBL" id="JBHSCQ010000020">
    <property type="protein sequence ID" value="MFC4266384.1"/>
    <property type="molecule type" value="Genomic_DNA"/>
</dbReference>
<protein>
    <submittedName>
        <fullName evidence="1">Uncharacterized protein</fullName>
    </submittedName>
</protein>
<reference evidence="2" key="1">
    <citation type="journal article" date="2019" name="Int. J. Syst. Evol. Microbiol.">
        <title>The Global Catalogue of Microorganisms (GCM) 10K type strain sequencing project: providing services to taxonomists for standard genome sequencing and annotation.</title>
        <authorList>
            <consortium name="The Broad Institute Genomics Platform"/>
            <consortium name="The Broad Institute Genome Sequencing Center for Infectious Disease"/>
            <person name="Wu L."/>
            <person name="Ma J."/>
        </authorList>
    </citation>
    <scope>NUCLEOTIDE SEQUENCE [LARGE SCALE GENOMIC DNA]</scope>
    <source>
        <strain evidence="2">CGMCC 1.10698</strain>
    </source>
</reference>